<keyword evidence="3" id="KW-1185">Reference proteome</keyword>
<dbReference type="EMBL" id="JAWQEG010002593">
    <property type="protein sequence ID" value="KAK3870895.1"/>
    <property type="molecule type" value="Genomic_DNA"/>
</dbReference>
<organism evidence="2 3">
    <name type="scientific">Petrolisthes cinctipes</name>
    <name type="common">Flat porcelain crab</name>
    <dbReference type="NCBI Taxonomy" id="88211"/>
    <lineage>
        <taxon>Eukaryota</taxon>
        <taxon>Metazoa</taxon>
        <taxon>Ecdysozoa</taxon>
        <taxon>Arthropoda</taxon>
        <taxon>Crustacea</taxon>
        <taxon>Multicrustacea</taxon>
        <taxon>Malacostraca</taxon>
        <taxon>Eumalacostraca</taxon>
        <taxon>Eucarida</taxon>
        <taxon>Decapoda</taxon>
        <taxon>Pleocyemata</taxon>
        <taxon>Anomura</taxon>
        <taxon>Galatheoidea</taxon>
        <taxon>Porcellanidae</taxon>
        <taxon>Petrolisthes</taxon>
    </lineage>
</organism>
<sequence length="139" mass="15620">MPESEDGHAKVLHRSNLLPWNPPESEEAQCEGESHDGEEKEGLTGTPDMAEAMKKFGFSSPLSSVREETEGLETVSLEEEELVEKGEDSSRKARKEAREAARLRRSRQIAEWQQTDNMHCIGCQGCVHEGTHKENKGRM</sequence>
<evidence type="ECO:0000313" key="3">
    <source>
        <dbReference type="Proteomes" id="UP001286313"/>
    </source>
</evidence>
<feature type="region of interest" description="Disordered" evidence="1">
    <location>
        <begin position="1"/>
        <end position="99"/>
    </location>
</feature>
<feature type="compositionally biased region" description="Basic and acidic residues" evidence="1">
    <location>
        <begin position="83"/>
        <end position="99"/>
    </location>
</feature>
<name>A0AAE1KG30_PETCI</name>
<dbReference type="AlphaFoldDB" id="A0AAE1KG30"/>
<feature type="compositionally biased region" description="Basic and acidic residues" evidence="1">
    <location>
        <begin position="32"/>
        <end position="42"/>
    </location>
</feature>
<protein>
    <submittedName>
        <fullName evidence="2">Uncharacterized protein</fullName>
    </submittedName>
</protein>
<reference evidence="2" key="1">
    <citation type="submission" date="2023-10" db="EMBL/GenBank/DDBJ databases">
        <title>Genome assemblies of two species of porcelain crab, Petrolisthes cinctipes and Petrolisthes manimaculis (Anomura: Porcellanidae).</title>
        <authorList>
            <person name="Angst P."/>
        </authorList>
    </citation>
    <scope>NUCLEOTIDE SEQUENCE</scope>
    <source>
        <strain evidence="2">PB745_01</strain>
        <tissue evidence="2">Gill</tissue>
    </source>
</reference>
<gene>
    <name evidence="2" type="ORF">Pcinc_023921</name>
</gene>
<accession>A0AAE1KG30</accession>
<comment type="caution">
    <text evidence="2">The sequence shown here is derived from an EMBL/GenBank/DDBJ whole genome shotgun (WGS) entry which is preliminary data.</text>
</comment>
<proteinExistence type="predicted"/>
<evidence type="ECO:0000313" key="2">
    <source>
        <dbReference type="EMBL" id="KAK3870895.1"/>
    </source>
</evidence>
<evidence type="ECO:0000256" key="1">
    <source>
        <dbReference type="SAM" id="MobiDB-lite"/>
    </source>
</evidence>
<dbReference type="Proteomes" id="UP001286313">
    <property type="component" value="Unassembled WGS sequence"/>
</dbReference>